<protein>
    <recommendedName>
        <fullName evidence="4">Transmembrane protein 208</fullName>
    </recommendedName>
</protein>
<dbReference type="AlphaFoldDB" id="A0A6F9DVB6"/>
<evidence type="ECO:0000256" key="1">
    <source>
        <dbReference type="ARBA" id="ARBA00003220"/>
    </source>
</evidence>
<comment type="subcellular location">
    <subcellularLocation>
        <location evidence="2">Endoplasmic reticulum membrane</location>
        <topology evidence="2">Multi-pass membrane protein</topology>
    </subcellularLocation>
</comment>
<feature type="transmembrane region" description="Helical" evidence="9">
    <location>
        <begin position="94"/>
        <end position="118"/>
    </location>
</feature>
<dbReference type="InterPro" id="IPR008506">
    <property type="entry name" value="SND2/TMEM208"/>
</dbReference>
<evidence type="ECO:0000256" key="8">
    <source>
        <dbReference type="ARBA" id="ARBA00023136"/>
    </source>
</evidence>
<dbReference type="Pfam" id="PF05620">
    <property type="entry name" value="TMEM208_SND2"/>
    <property type="match status" value="1"/>
</dbReference>
<evidence type="ECO:0000313" key="10">
    <source>
        <dbReference type="EMBL" id="CAB3267069.1"/>
    </source>
</evidence>
<keyword evidence="8 9" id="KW-0472">Membrane</keyword>
<feature type="transmembrane region" description="Helical" evidence="9">
    <location>
        <begin position="55"/>
        <end position="74"/>
    </location>
</feature>
<comment type="function">
    <text evidence="1">May function as a negative regulator of endoplasmic reticulum-stress induced autophagy.</text>
</comment>
<keyword evidence="5 9" id="KW-0812">Transmembrane</keyword>
<evidence type="ECO:0000256" key="4">
    <source>
        <dbReference type="ARBA" id="ARBA00015033"/>
    </source>
</evidence>
<evidence type="ECO:0000256" key="6">
    <source>
        <dbReference type="ARBA" id="ARBA00022824"/>
    </source>
</evidence>
<keyword evidence="6" id="KW-0256">Endoplasmic reticulum</keyword>
<name>A0A6F9DVB6_9ASCI</name>
<reference evidence="10" key="1">
    <citation type="submission" date="2020-04" db="EMBL/GenBank/DDBJ databases">
        <authorList>
            <person name="Neveu A P."/>
        </authorList>
    </citation>
    <scope>NUCLEOTIDE SEQUENCE</scope>
    <source>
        <tissue evidence="10">Whole embryo</tissue>
    </source>
</reference>
<accession>A0A6F9DVB6</accession>
<sequence length="155" mass="17692">MPPKGKQGTKGAKQIKQENQQTLEFYAYIVIGVNVFQVIVQVASHYDIFKTANIGWFLFSTLIYAICAKMMTSMASSGLDLNMESGMSEHVKDILLVTAVCQATSCYSYYCWLMWLVVPGVALQKLWVNVLAPWIFQEPVELTEKQKKKLEKKRR</sequence>
<evidence type="ECO:0000256" key="7">
    <source>
        <dbReference type="ARBA" id="ARBA00022989"/>
    </source>
</evidence>
<dbReference type="GO" id="GO:0006624">
    <property type="term" value="P:vacuolar protein processing"/>
    <property type="evidence" value="ECO:0007669"/>
    <property type="project" value="TreeGrafter"/>
</dbReference>
<gene>
    <name evidence="10" type="primary">Tmem208</name>
</gene>
<dbReference type="PANTHER" id="PTHR13505:SF7">
    <property type="entry name" value="TRANSMEMBRANE PROTEIN 208"/>
    <property type="match status" value="1"/>
</dbReference>
<evidence type="ECO:0000256" key="9">
    <source>
        <dbReference type="SAM" id="Phobius"/>
    </source>
</evidence>
<evidence type="ECO:0000256" key="5">
    <source>
        <dbReference type="ARBA" id="ARBA00022692"/>
    </source>
</evidence>
<dbReference type="GO" id="GO:0005773">
    <property type="term" value="C:vacuole"/>
    <property type="evidence" value="ECO:0007669"/>
    <property type="project" value="GOC"/>
</dbReference>
<keyword evidence="7 9" id="KW-1133">Transmembrane helix</keyword>
<proteinExistence type="evidence at transcript level"/>
<comment type="similarity">
    <text evidence="3">Belongs to the TMEM208 family.</text>
</comment>
<dbReference type="GO" id="GO:0005789">
    <property type="term" value="C:endoplasmic reticulum membrane"/>
    <property type="evidence" value="ECO:0007669"/>
    <property type="project" value="UniProtKB-SubCell"/>
</dbReference>
<organism evidence="10">
    <name type="scientific">Phallusia mammillata</name>
    <dbReference type="NCBI Taxonomy" id="59560"/>
    <lineage>
        <taxon>Eukaryota</taxon>
        <taxon>Metazoa</taxon>
        <taxon>Chordata</taxon>
        <taxon>Tunicata</taxon>
        <taxon>Ascidiacea</taxon>
        <taxon>Phlebobranchia</taxon>
        <taxon>Ascidiidae</taxon>
        <taxon>Phallusia</taxon>
    </lineage>
</organism>
<evidence type="ECO:0000256" key="3">
    <source>
        <dbReference type="ARBA" id="ARBA00009950"/>
    </source>
</evidence>
<evidence type="ECO:0000256" key="2">
    <source>
        <dbReference type="ARBA" id="ARBA00004477"/>
    </source>
</evidence>
<feature type="transmembrane region" description="Helical" evidence="9">
    <location>
        <begin position="25"/>
        <end position="43"/>
    </location>
</feature>
<dbReference type="PANTHER" id="PTHR13505">
    <property type="entry name" value="TRANSMEMBRANE PROTEIN 208"/>
    <property type="match status" value="1"/>
</dbReference>
<dbReference type="EMBL" id="LR791207">
    <property type="protein sequence ID" value="CAB3267069.1"/>
    <property type="molecule type" value="mRNA"/>
</dbReference>